<dbReference type="EMBL" id="MDYQ01000020">
    <property type="protein sequence ID" value="PRP87436.1"/>
    <property type="molecule type" value="Genomic_DNA"/>
</dbReference>
<dbReference type="Proteomes" id="UP000241769">
    <property type="component" value="Unassembled WGS sequence"/>
</dbReference>
<keyword evidence="2" id="KW-1185">Reference proteome</keyword>
<accession>A0A2P6NU24</accession>
<protein>
    <submittedName>
        <fullName evidence="1">Uncharacterized protein</fullName>
    </submittedName>
</protein>
<evidence type="ECO:0000313" key="1">
    <source>
        <dbReference type="EMBL" id="PRP87436.1"/>
    </source>
</evidence>
<comment type="caution">
    <text evidence="1">The sequence shown here is derived from an EMBL/GenBank/DDBJ whole genome shotgun (WGS) entry which is preliminary data.</text>
</comment>
<proteinExistence type="predicted"/>
<sequence>MFCYKPPSPLCLSKVRAFCFIGDPFMTCLVAYDFQFSVCRHHLSAAFVFFSGGQPVNTDALVMRPRVPDKERRIWKESLPHGGAFDFSLLSQDAKKYVWCGISKQISVARGTTVDYAVFALICGCVLVCSRVGPLKSASASSPRLEGEKELRTFIGLWRCSSVRRHFVGAVWSQRVRRSKLTLYTSKMARVPCSCDTRTS</sequence>
<dbReference type="InParanoid" id="A0A2P6NU24"/>
<dbReference type="AlphaFoldDB" id="A0A2P6NU24"/>
<name>A0A2P6NU24_9EUKA</name>
<reference evidence="1 2" key="1">
    <citation type="journal article" date="2018" name="Genome Biol. Evol.">
        <title>Multiple Roots of Fruiting Body Formation in Amoebozoa.</title>
        <authorList>
            <person name="Hillmann F."/>
            <person name="Forbes G."/>
            <person name="Novohradska S."/>
            <person name="Ferling I."/>
            <person name="Riege K."/>
            <person name="Groth M."/>
            <person name="Westermann M."/>
            <person name="Marz M."/>
            <person name="Spaller T."/>
            <person name="Winckler T."/>
            <person name="Schaap P."/>
            <person name="Glockner G."/>
        </authorList>
    </citation>
    <scope>NUCLEOTIDE SEQUENCE [LARGE SCALE GENOMIC DNA]</scope>
    <source>
        <strain evidence="1 2">Jena</strain>
    </source>
</reference>
<organism evidence="1 2">
    <name type="scientific">Planoprotostelium fungivorum</name>
    <dbReference type="NCBI Taxonomy" id="1890364"/>
    <lineage>
        <taxon>Eukaryota</taxon>
        <taxon>Amoebozoa</taxon>
        <taxon>Evosea</taxon>
        <taxon>Variosea</taxon>
        <taxon>Cavosteliida</taxon>
        <taxon>Cavosteliaceae</taxon>
        <taxon>Planoprotostelium</taxon>
    </lineage>
</organism>
<gene>
    <name evidence="1" type="ORF">PROFUN_00647</name>
</gene>
<evidence type="ECO:0000313" key="2">
    <source>
        <dbReference type="Proteomes" id="UP000241769"/>
    </source>
</evidence>